<dbReference type="eggNOG" id="COG3203">
    <property type="taxonomic scope" value="Bacteria"/>
</dbReference>
<dbReference type="EMBL" id="CP002105">
    <property type="protein sequence ID" value="ADL13660.1"/>
    <property type="molecule type" value="Genomic_DNA"/>
</dbReference>
<feature type="domain" description="SLH" evidence="4">
    <location>
        <begin position="22"/>
        <end position="85"/>
    </location>
</feature>
<evidence type="ECO:0000256" key="1">
    <source>
        <dbReference type="ARBA" id="ARBA00022737"/>
    </source>
</evidence>
<evidence type="ECO:0000256" key="3">
    <source>
        <dbReference type="SAM" id="SignalP"/>
    </source>
</evidence>
<feature type="coiled-coil region" evidence="2">
    <location>
        <begin position="88"/>
        <end position="115"/>
    </location>
</feature>
<dbReference type="Pfam" id="PF00395">
    <property type="entry name" value="SLH"/>
    <property type="match status" value="1"/>
</dbReference>
<dbReference type="RefSeq" id="WP_013279101.1">
    <property type="nucleotide sequence ID" value="NC_014378.1"/>
</dbReference>
<dbReference type="Proteomes" id="UP000001661">
    <property type="component" value="Chromosome"/>
</dbReference>
<evidence type="ECO:0000313" key="5">
    <source>
        <dbReference type="EMBL" id="ADL13660.1"/>
    </source>
</evidence>
<dbReference type="PANTHER" id="PTHR43308:SF1">
    <property type="entry name" value="OUTER MEMBRANE PROTEIN ALPHA"/>
    <property type="match status" value="1"/>
</dbReference>
<reference evidence="5 6" key="1">
    <citation type="journal article" date="2010" name="Stand. Genomic Sci.">
        <title>Complete genome sequence of Acetohalobium arabaticum type strain (Z-7288).</title>
        <authorList>
            <person name="Sikorski J."/>
            <person name="Lapidus A."/>
            <person name="Chertkov O."/>
            <person name="Lucas S."/>
            <person name="Copeland A."/>
            <person name="Glavina Del Rio T."/>
            <person name="Nolan M."/>
            <person name="Tice H."/>
            <person name="Cheng J.F."/>
            <person name="Han C."/>
            <person name="Brambilla E."/>
            <person name="Pitluck S."/>
            <person name="Liolios K."/>
            <person name="Ivanova N."/>
            <person name="Mavromatis K."/>
            <person name="Mikhailova N."/>
            <person name="Pati A."/>
            <person name="Bruce D."/>
            <person name="Detter C."/>
            <person name="Tapia R."/>
            <person name="Goodwin L."/>
            <person name="Chen A."/>
            <person name="Palaniappan K."/>
            <person name="Land M."/>
            <person name="Hauser L."/>
            <person name="Chang Y.J."/>
            <person name="Jeffries C.D."/>
            <person name="Rohde M."/>
            <person name="Goker M."/>
            <person name="Spring S."/>
            <person name="Woyke T."/>
            <person name="Bristow J."/>
            <person name="Eisen J.A."/>
            <person name="Markowitz V."/>
            <person name="Hugenholtz P."/>
            <person name="Kyrpides N.C."/>
            <person name="Klenk H.P."/>
        </authorList>
    </citation>
    <scope>NUCLEOTIDE SEQUENCE [LARGE SCALE GENOMIC DNA]</scope>
    <source>
        <strain evidence="6">ATCC 49924 / DSM 5501 / Z-7288</strain>
    </source>
</reference>
<dbReference type="AlphaFoldDB" id="D9QTT9"/>
<keyword evidence="2" id="KW-0175">Coiled coil</keyword>
<keyword evidence="3" id="KW-0732">Signal</keyword>
<gene>
    <name evidence="5" type="ordered locus">Acear_2174</name>
</gene>
<feature type="signal peptide" evidence="3">
    <location>
        <begin position="1"/>
        <end position="23"/>
    </location>
</feature>
<dbReference type="PROSITE" id="PS51272">
    <property type="entry name" value="SLH"/>
    <property type="match status" value="1"/>
</dbReference>
<keyword evidence="6" id="KW-1185">Reference proteome</keyword>
<dbReference type="HOGENOM" id="CLU_418434_0_0_9"/>
<evidence type="ECO:0000259" key="4">
    <source>
        <dbReference type="PROSITE" id="PS51272"/>
    </source>
</evidence>
<dbReference type="InterPro" id="IPR023614">
    <property type="entry name" value="Porin_dom_sf"/>
</dbReference>
<dbReference type="PANTHER" id="PTHR43308">
    <property type="entry name" value="OUTER MEMBRANE PROTEIN ALPHA-RELATED"/>
    <property type="match status" value="1"/>
</dbReference>
<keyword evidence="1" id="KW-0677">Repeat</keyword>
<organism evidence="5 6">
    <name type="scientific">Acetohalobium arabaticum (strain ATCC 49924 / DSM 5501 / Z-7288)</name>
    <dbReference type="NCBI Taxonomy" id="574087"/>
    <lineage>
        <taxon>Bacteria</taxon>
        <taxon>Bacillati</taxon>
        <taxon>Bacillota</taxon>
        <taxon>Clostridia</taxon>
        <taxon>Halanaerobiales</taxon>
        <taxon>Halobacteroidaceae</taxon>
        <taxon>Acetohalobium</taxon>
    </lineage>
</organism>
<dbReference type="STRING" id="574087.Acear_2174"/>
<feature type="chain" id="PRO_5003127233" evidence="3">
    <location>
        <begin position="24"/>
        <end position="562"/>
    </location>
</feature>
<dbReference type="InterPro" id="IPR001119">
    <property type="entry name" value="SLH_dom"/>
</dbReference>
<dbReference type="Gene3D" id="2.40.160.10">
    <property type="entry name" value="Porin"/>
    <property type="match status" value="1"/>
</dbReference>
<name>D9QTT9_ACEAZ</name>
<dbReference type="KEGG" id="aar:Acear_2174"/>
<proteinExistence type="predicted"/>
<evidence type="ECO:0000256" key="2">
    <source>
        <dbReference type="SAM" id="Coils"/>
    </source>
</evidence>
<protein>
    <submittedName>
        <fullName evidence="5">S-layer domain protein</fullName>
    </submittedName>
</protein>
<dbReference type="SUPFAM" id="SSF56935">
    <property type="entry name" value="Porins"/>
    <property type="match status" value="2"/>
</dbReference>
<dbReference type="OrthoDB" id="2112962at2"/>
<dbReference type="InterPro" id="IPR051465">
    <property type="entry name" value="Cell_Envelope_Struct_Comp"/>
</dbReference>
<accession>D9QTT9</accession>
<evidence type="ECO:0000313" key="6">
    <source>
        <dbReference type="Proteomes" id="UP000001661"/>
    </source>
</evidence>
<sequence length="562" mass="61407">MTKKVSIVLAIAMILALATPVMASPFTDVPADHWAYDAIKEVSEAGIVTGYEDGTFKGDEKLTRYEMAVIAARISSQVEEGEATDKVMEAAEALTAEFSDELAALDNRVTALEDKGLNVKIGGEATTVFTDTNVEGTITGNEDQYWEDWDDTLDDDAPAQEELKQEFDFDIQTIVDENTNVTLTLDTITDGFGDFTSWDGQTKDEDSKELSLDNALLAVTNPNYGLRIGDFEDYHVTDYFYNEEDVEGIEATANLFDTDLMVFKGQDDDTADQSDAQDILGLEAARNIAGIDVTGQYLEADEEGIYGVTAATELMPEVDSNVKYFAFDNDQENNYLVDGEVATKLAGINTTVGYKKVGENFEVVNTLKADDDIYDAGEDYEPGIKGVRVAGDMDVAPGLNVFASVEDEELANEDIFTTEVGAKYAVDETTTLSGSYELADADNDTTTLNAGLEGSYFDNKLATVVDYELEDIDNGEETSTLDIRNEYALTDATAVTGDVQYETVQGTKDTERTYYAVGADHKLTDSTTVGVNYRVLDFENNGTSAEEDYKAESINGELNIKF</sequence>